<evidence type="ECO:0000256" key="1">
    <source>
        <dbReference type="SAM" id="Phobius"/>
    </source>
</evidence>
<dbReference type="SUPFAM" id="SSF103473">
    <property type="entry name" value="MFS general substrate transporter"/>
    <property type="match status" value="1"/>
</dbReference>
<dbReference type="Proteomes" id="UP000285376">
    <property type="component" value="Unassembled WGS sequence"/>
</dbReference>
<name>A0A417Z5D4_9MICO</name>
<evidence type="ECO:0000313" key="3">
    <source>
        <dbReference type="Proteomes" id="UP000285376"/>
    </source>
</evidence>
<evidence type="ECO:0000313" key="2">
    <source>
        <dbReference type="EMBL" id="RHW45562.1"/>
    </source>
</evidence>
<dbReference type="RefSeq" id="WP_118913609.1">
    <property type="nucleotide sequence ID" value="NZ_CBCRVH010000010.1"/>
</dbReference>
<evidence type="ECO:0008006" key="4">
    <source>
        <dbReference type="Google" id="ProtNLM"/>
    </source>
</evidence>
<accession>A0A417Z5D4</accession>
<comment type="caution">
    <text evidence="2">The sequence shown here is derived from an EMBL/GenBank/DDBJ whole genome shotgun (WGS) entry which is preliminary data.</text>
</comment>
<keyword evidence="1" id="KW-0472">Membrane</keyword>
<reference evidence="2 3" key="1">
    <citation type="submission" date="2018-08" db="EMBL/GenBank/DDBJ databases">
        <title>Whole genome sequence analysis of Dermacoccus abyssi bacteria isolated from Deep Mariana trench Micromonospora spp reveals genes involved in the environmental adaptation and production of secondary metabolites.</title>
        <authorList>
            <person name="Abdel-Mageed W.M."/>
            <person name="Lehri B."/>
            <person name="Nouioui I."/>
            <person name="Goodfellow I."/>
            <person name="Jaspars M."/>
            <person name="Karlyshev A."/>
        </authorList>
    </citation>
    <scope>NUCLEOTIDE SEQUENCE [LARGE SCALE GENOMIC DNA]</scope>
    <source>
        <strain evidence="2 3">MT1.1</strain>
    </source>
</reference>
<sequence>MAATPPLQTVVLDRASDAPTLTSAIDIGSFNFGNPLAVWLAGAAIGAGFGYASVNIVGAMMTAAGLALAFVTLRLDARERRHI</sequence>
<dbReference type="AlphaFoldDB" id="A0A417Z5D4"/>
<proteinExistence type="predicted"/>
<feature type="transmembrane region" description="Helical" evidence="1">
    <location>
        <begin position="38"/>
        <end position="71"/>
    </location>
</feature>
<organism evidence="2 3">
    <name type="scientific">Dermacoccus abyssi</name>
    <dbReference type="NCBI Taxonomy" id="322596"/>
    <lineage>
        <taxon>Bacteria</taxon>
        <taxon>Bacillati</taxon>
        <taxon>Actinomycetota</taxon>
        <taxon>Actinomycetes</taxon>
        <taxon>Micrococcales</taxon>
        <taxon>Dermacoccaceae</taxon>
        <taxon>Dermacoccus</taxon>
    </lineage>
</organism>
<dbReference type="EMBL" id="QWLM01000009">
    <property type="protein sequence ID" value="RHW45562.1"/>
    <property type="molecule type" value="Genomic_DNA"/>
</dbReference>
<protein>
    <recommendedName>
        <fullName evidence="4">MFS transporter</fullName>
    </recommendedName>
</protein>
<gene>
    <name evidence="2" type="ORF">D1832_09305</name>
</gene>
<keyword evidence="1" id="KW-0812">Transmembrane</keyword>
<dbReference type="InterPro" id="IPR036259">
    <property type="entry name" value="MFS_trans_sf"/>
</dbReference>
<keyword evidence="1" id="KW-1133">Transmembrane helix</keyword>